<evidence type="ECO:0000313" key="2">
    <source>
        <dbReference type="Proteomes" id="UP000053372"/>
    </source>
</evidence>
<evidence type="ECO:0000313" key="1">
    <source>
        <dbReference type="EMBL" id="KST61976.1"/>
    </source>
</evidence>
<dbReference type="Proteomes" id="UP000053372">
    <property type="component" value="Unassembled WGS sequence"/>
</dbReference>
<organism evidence="1 2">
    <name type="scientific">Mastigocoleus testarum BC008</name>
    <dbReference type="NCBI Taxonomy" id="371196"/>
    <lineage>
        <taxon>Bacteria</taxon>
        <taxon>Bacillati</taxon>
        <taxon>Cyanobacteriota</taxon>
        <taxon>Cyanophyceae</taxon>
        <taxon>Nostocales</taxon>
        <taxon>Hapalosiphonaceae</taxon>
        <taxon>Mastigocoleus</taxon>
    </lineage>
</organism>
<protein>
    <recommendedName>
        <fullName evidence="3">Nitrate reductase</fullName>
    </recommendedName>
</protein>
<dbReference type="AlphaFoldDB" id="A0A0V7ZBT6"/>
<dbReference type="EMBL" id="LMTZ01000166">
    <property type="protein sequence ID" value="KST61976.1"/>
    <property type="molecule type" value="Genomic_DNA"/>
</dbReference>
<proteinExistence type="predicted"/>
<dbReference type="RefSeq" id="WP_027843605.1">
    <property type="nucleotide sequence ID" value="NZ_LMTZ01000166.1"/>
</dbReference>
<gene>
    <name evidence="1" type="ORF">BC008_08050</name>
</gene>
<comment type="caution">
    <text evidence="1">The sequence shown here is derived from an EMBL/GenBank/DDBJ whole genome shotgun (WGS) entry which is preliminary data.</text>
</comment>
<reference evidence="1 2" key="1">
    <citation type="journal article" date="2015" name="Genome Announc.">
        <title>Draft Genome of the Euendolithic (true boring) Cyanobacterium Mastigocoleus testarum strain BC008.</title>
        <authorList>
            <person name="Guida B.S."/>
            <person name="Garcia-Pichel F."/>
        </authorList>
    </citation>
    <scope>NUCLEOTIDE SEQUENCE [LARGE SCALE GENOMIC DNA]</scope>
    <source>
        <strain evidence="1 2">BC008</strain>
    </source>
</reference>
<dbReference type="OrthoDB" id="7067390at2"/>
<accession>A0A0V7ZBT6</accession>
<sequence>MSFTFGKQSQKANFQEIKQVKEWIYQAFQLDEEVSISLSQLHCTEPGCSPIETVINLMTNPVQQYKIHKSIAEIDYSNISKLVEDK</sequence>
<name>A0A0V7ZBT6_9CYAN</name>
<evidence type="ECO:0008006" key="3">
    <source>
        <dbReference type="Google" id="ProtNLM"/>
    </source>
</evidence>
<keyword evidence="2" id="KW-1185">Reference proteome</keyword>